<feature type="transmembrane region" description="Helical" evidence="1">
    <location>
        <begin position="6"/>
        <end position="24"/>
    </location>
</feature>
<dbReference type="AlphaFoldDB" id="A0A7H0GG98"/>
<name>A0A7H0GG98_9BURK</name>
<keyword evidence="3" id="KW-1185">Reference proteome</keyword>
<sequence>MPTLSEIARTLLALALAGFAALSLRRRVP</sequence>
<evidence type="ECO:0000313" key="2">
    <source>
        <dbReference type="EMBL" id="QNP47314.1"/>
    </source>
</evidence>
<evidence type="ECO:0000256" key="1">
    <source>
        <dbReference type="SAM" id="Phobius"/>
    </source>
</evidence>
<dbReference type="NCBIfam" id="TIGR04174">
    <property type="entry name" value="IPTL_CTERM"/>
    <property type="match status" value="1"/>
</dbReference>
<protein>
    <submittedName>
        <fullName evidence="2">IPTL-CTERM sorting domain-containing protein</fullName>
    </submittedName>
</protein>
<dbReference type="Proteomes" id="UP000516028">
    <property type="component" value="Chromosome"/>
</dbReference>
<keyword evidence="1" id="KW-0812">Transmembrane</keyword>
<reference evidence="2 3" key="1">
    <citation type="submission" date="2020-08" db="EMBL/GenBank/DDBJ databases">
        <title>Genome sequence of Diaphorobacter aerolatus KACC 16536T.</title>
        <authorList>
            <person name="Hyun D.-W."/>
            <person name="Bae J.-W."/>
        </authorList>
    </citation>
    <scope>NUCLEOTIDE SEQUENCE [LARGE SCALE GENOMIC DNA]</scope>
    <source>
        <strain evidence="2 3">KACC 16536</strain>
    </source>
</reference>
<proteinExistence type="predicted"/>
<dbReference type="InterPro" id="IPR026442">
    <property type="entry name" value="IPTL_CTERM"/>
</dbReference>
<accession>A0A7H0GG98</accession>
<dbReference type="KEGG" id="daer:H9K75_13185"/>
<evidence type="ECO:0000313" key="3">
    <source>
        <dbReference type="Proteomes" id="UP000516028"/>
    </source>
</evidence>
<organism evidence="2 3">
    <name type="scientific">Diaphorobacter aerolatus</name>
    <dbReference type="NCBI Taxonomy" id="1288495"/>
    <lineage>
        <taxon>Bacteria</taxon>
        <taxon>Pseudomonadati</taxon>
        <taxon>Pseudomonadota</taxon>
        <taxon>Betaproteobacteria</taxon>
        <taxon>Burkholderiales</taxon>
        <taxon>Comamonadaceae</taxon>
        <taxon>Diaphorobacter</taxon>
    </lineage>
</organism>
<keyword evidence="1" id="KW-1133">Transmembrane helix</keyword>
<keyword evidence="1" id="KW-0472">Membrane</keyword>
<gene>
    <name evidence="2" type="ORF">H9K75_13185</name>
</gene>
<dbReference type="EMBL" id="CP060783">
    <property type="protein sequence ID" value="QNP47314.1"/>
    <property type="molecule type" value="Genomic_DNA"/>
</dbReference>